<evidence type="ECO:0000256" key="9">
    <source>
        <dbReference type="ARBA" id="ARBA00022833"/>
    </source>
</evidence>
<dbReference type="AlphaFoldDB" id="A0A1M4S9M9"/>
<dbReference type="FunFam" id="2.70.150.10:FF:000002">
    <property type="entry name" value="Copper-transporting ATPase 1, putative"/>
    <property type="match status" value="1"/>
</dbReference>
<dbReference type="PRINTS" id="PR00941">
    <property type="entry name" value="CDATPASE"/>
</dbReference>
<dbReference type="Gene3D" id="3.30.70.100">
    <property type="match status" value="2"/>
</dbReference>
<dbReference type="Pfam" id="PF00702">
    <property type="entry name" value="Hydrolase"/>
    <property type="match status" value="1"/>
</dbReference>
<dbReference type="SFLD" id="SFLDF00027">
    <property type="entry name" value="p-type_atpase"/>
    <property type="match status" value="1"/>
</dbReference>
<dbReference type="FunFam" id="3.40.1110.10:FF:000066">
    <property type="entry name" value="Cadmium-translocating P-type ATPase"/>
    <property type="match status" value="1"/>
</dbReference>
<dbReference type="STRING" id="1121025.SAMN02745249_00138"/>
<evidence type="ECO:0000256" key="2">
    <source>
        <dbReference type="ARBA" id="ARBA00006024"/>
    </source>
</evidence>
<evidence type="ECO:0000256" key="18">
    <source>
        <dbReference type="RuleBase" id="RU362081"/>
    </source>
</evidence>
<keyword evidence="14" id="KW-0406">Ion transport</keyword>
<feature type="domain" description="HMA" evidence="19">
    <location>
        <begin position="103"/>
        <end position="171"/>
    </location>
</feature>
<keyword evidence="14" id="KW-0813">Transport</keyword>
<feature type="domain" description="HMA" evidence="19">
    <location>
        <begin position="7"/>
        <end position="75"/>
    </location>
</feature>
<dbReference type="GO" id="GO:0008551">
    <property type="term" value="F:P-type cadmium transporter activity"/>
    <property type="evidence" value="ECO:0007669"/>
    <property type="project" value="UniProtKB-EC"/>
</dbReference>
<dbReference type="GO" id="GO:0005524">
    <property type="term" value="F:ATP binding"/>
    <property type="evidence" value="ECO:0007669"/>
    <property type="project" value="UniProtKB-UniRule"/>
</dbReference>
<dbReference type="NCBIfam" id="TIGR01494">
    <property type="entry name" value="ATPase_P-type"/>
    <property type="match status" value="1"/>
</dbReference>
<dbReference type="GO" id="GO:0005886">
    <property type="term" value="C:plasma membrane"/>
    <property type="evidence" value="ECO:0007669"/>
    <property type="project" value="UniProtKB-SubCell"/>
</dbReference>
<keyword evidence="7 18" id="KW-0479">Metal-binding</keyword>
<protein>
    <submittedName>
        <fullName evidence="20">Cd2+/Zn2+-exporting ATPase</fullName>
    </submittedName>
</protein>
<evidence type="ECO:0000313" key="20">
    <source>
        <dbReference type="EMBL" id="SHE28899.1"/>
    </source>
</evidence>
<dbReference type="Pfam" id="PF00122">
    <property type="entry name" value="E1-E2_ATPase"/>
    <property type="match status" value="1"/>
</dbReference>
<dbReference type="PROSITE" id="PS00154">
    <property type="entry name" value="ATPASE_E1_E2"/>
    <property type="match status" value="1"/>
</dbReference>
<comment type="similarity">
    <text evidence="2 18">Belongs to the cation transport ATPase (P-type) (TC 3.A.3) family. Type IB subfamily.</text>
</comment>
<dbReference type="InterPro" id="IPR059000">
    <property type="entry name" value="ATPase_P-type_domA"/>
</dbReference>
<dbReference type="InterPro" id="IPR001757">
    <property type="entry name" value="P_typ_ATPase"/>
</dbReference>
<dbReference type="NCBIfam" id="TIGR01525">
    <property type="entry name" value="ATPase-IB_hvy"/>
    <property type="match status" value="1"/>
</dbReference>
<comment type="catalytic activity">
    <reaction evidence="16">
        <text>Zn(2+)(in) + ATP + H2O = Zn(2+)(out) + ADP + phosphate + H(+)</text>
        <dbReference type="Rhea" id="RHEA:20621"/>
        <dbReference type="ChEBI" id="CHEBI:15377"/>
        <dbReference type="ChEBI" id="CHEBI:15378"/>
        <dbReference type="ChEBI" id="CHEBI:29105"/>
        <dbReference type="ChEBI" id="CHEBI:30616"/>
        <dbReference type="ChEBI" id="CHEBI:43474"/>
        <dbReference type="ChEBI" id="CHEBI:456216"/>
        <dbReference type="EC" id="7.2.2.12"/>
    </reaction>
</comment>
<dbReference type="SUPFAM" id="SSF81653">
    <property type="entry name" value="Calcium ATPase, transduction domain A"/>
    <property type="match status" value="1"/>
</dbReference>
<evidence type="ECO:0000259" key="19">
    <source>
        <dbReference type="PROSITE" id="PS50846"/>
    </source>
</evidence>
<evidence type="ECO:0000256" key="17">
    <source>
        <dbReference type="ARBA" id="ARBA00049338"/>
    </source>
</evidence>
<dbReference type="SFLD" id="SFLDG00002">
    <property type="entry name" value="C1.7:_P-type_atpase_like"/>
    <property type="match status" value="1"/>
</dbReference>
<dbReference type="EMBL" id="FQUF01000002">
    <property type="protein sequence ID" value="SHE28899.1"/>
    <property type="molecule type" value="Genomic_DNA"/>
</dbReference>
<dbReference type="InterPro" id="IPR023299">
    <property type="entry name" value="ATPase_P-typ_cyto_dom_N"/>
</dbReference>
<dbReference type="GO" id="GO:0016887">
    <property type="term" value="F:ATP hydrolysis activity"/>
    <property type="evidence" value="ECO:0007669"/>
    <property type="project" value="InterPro"/>
</dbReference>
<sequence length="817" mass="88686">MMNEVNTSHKWLLEGIDCANCAAKVESAVASIPGVQESNVNFMTETLNFEVSDKEEQLVLTNVQEKINKLEPAVTLKNKADGQLINMNSSITLGSKPKEDEQSHHEWLLEGIDCANCAAKIENGVSEIDGVMNSNVNYMTQTLSFDLVAEDDAKTLSSVKTRIKKLEPDITPLIKATGQKVGEDKVLQSEKTVQKQSRNKPDNLGIKLTIGRLILALTVLLTASFAPVAPSLSFGLFVVAYLVAGYDVIWRAIRNIFNGQVFDENFLMTIATLAAFYVQEYPEAVAVMLFYQVGELFQDVAVNKSRRSIADLMDIRPDYANVKLADGSTRQVSPESIKVGDTILVRPGEKVPLDGKVIVGSSAMDTSALTGESMPRSVEEGDDVLSGFINKNGLLEIVVEKPFSESTVTKILELVENASSRKAPTEQFITKFARYYTPIVVILAVLLAVLLPLIIPEMTFNDGIYRAAIFLVISCPCALVVSIPVGFFGGIGASSRKGILVKGANFLEGLNDVKYVIMDKTGTLTKGKFEITDIEASEGFSDEELLELAAYAETHSSHPIADSIKERYGKEIDERRIDEYNDISGHGVQAIVDGKEILAGNAKLMAKYSIPFKAVEEVGTIVYLAIDGAYAGYLLIADTIKDDAAEGIKLMKEKGVEHIIMLTGDSKAVAEAVGNKLGIDEIHSELLPQDKVEKMEEIMAYKNEKEKVAFVGDGINDTPVLARSDIGIAMGGLGSDAAIEAADIVIMDDKPSKIGTAMQVAKDTRQIVWQNIILAMAIKGVFLILGAFGVASMWEAVFADVGVTVIAVLNSMRILNK</sequence>
<dbReference type="Proteomes" id="UP000184128">
    <property type="component" value="Unassembled WGS sequence"/>
</dbReference>
<keyword evidence="5" id="KW-0597">Phosphoprotein</keyword>
<keyword evidence="15 18" id="KW-0472">Membrane</keyword>
<evidence type="ECO:0000313" key="21">
    <source>
        <dbReference type="Proteomes" id="UP000184128"/>
    </source>
</evidence>
<evidence type="ECO:0000256" key="1">
    <source>
        <dbReference type="ARBA" id="ARBA00004651"/>
    </source>
</evidence>
<evidence type="ECO:0000256" key="11">
    <source>
        <dbReference type="ARBA" id="ARBA00022842"/>
    </source>
</evidence>
<keyword evidence="3 18" id="KW-1003">Cell membrane</keyword>
<dbReference type="GO" id="GO:0046872">
    <property type="term" value="F:metal ion binding"/>
    <property type="evidence" value="ECO:0007669"/>
    <property type="project" value="UniProtKB-KW"/>
</dbReference>
<keyword evidence="21" id="KW-1185">Reference proteome</keyword>
<dbReference type="InterPro" id="IPR008250">
    <property type="entry name" value="ATPase_P-typ_transduc_dom_A_sf"/>
</dbReference>
<feature type="transmembrane region" description="Helical" evidence="18">
    <location>
        <begin position="796"/>
        <end position="815"/>
    </location>
</feature>
<dbReference type="Gene3D" id="3.40.1110.10">
    <property type="entry name" value="Calcium-transporting ATPase, cytoplasmic domain N"/>
    <property type="match status" value="1"/>
</dbReference>
<keyword evidence="4" id="KW-0104">Cadmium</keyword>
<dbReference type="PROSITE" id="PS50846">
    <property type="entry name" value="HMA_2"/>
    <property type="match status" value="2"/>
</dbReference>
<keyword evidence="13 18" id="KW-1133">Transmembrane helix</keyword>
<dbReference type="CDD" id="cd00371">
    <property type="entry name" value="HMA"/>
    <property type="match status" value="2"/>
</dbReference>
<comment type="catalytic activity">
    <reaction evidence="17">
        <text>Cd(2+)(in) + ATP + H2O = Cd(2+)(out) + ADP + phosphate + H(+)</text>
        <dbReference type="Rhea" id="RHEA:12132"/>
        <dbReference type="ChEBI" id="CHEBI:15377"/>
        <dbReference type="ChEBI" id="CHEBI:15378"/>
        <dbReference type="ChEBI" id="CHEBI:30616"/>
        <dbReference type="ChEBI" id="CHEBI:43474"/>
        <dbReference type="ChEBI" id="CHEBI:48775"/>
        <dbReference type="ChEBI" id="CHEBI:456216"/>
        <dbReference type="EC" id="7.2.2.21"/>
    </reaction>
</comment>
<evidence type="ECO:0000256" key="3">
    <source>
        <dbReference type="ARBA" id="ARBA00022475"/>
    </source>
</evidence>
<dbReference type="PROSITE" id="PS01047">
    <property type="entry name" value="HMA_1"/>
    <property type="match status" value="2"/>
</dbReference>
<dbReference type="SUPFAM" id="SSF81665">
    <property type="entry name" value="Calcium ATPase, transmembrane domain M"/>
    <property type="match status" value="1"/>
</dbReference>
<dbReference type="InterPro" id="IPR018303">
    <property type="entry name" value="ATPase_P-typ_P_site"/>
</dbReference>
<dbReference type="Gene3D" id="3.40.50.1000">
    <property type="entry name" value="HAD superfamily/HAD-like"/>
    <property type="match status" value="1"/>
</dbReference>
<evidence type="ECO:0000256" key="12">
    <source>
        <dbReference type="ARBA" id="ARBA00022967"/>
    </source>
</evidence>
<dbReference type="PANTHER" id="PTHR48085">
    <property type="entry name" value="CADMIUM/ZINC-TRANSPORTING ATPASE HMA2-RELATED"/>
    <property type="match status" value="1"/>
</dbReference>
<feature type="transmembrane region" description="Helical" evidence="18">
    <location>
        <begin position="232"/>
        <end position="250"/>
    </location>
</feature>
<evidence type="ECO:0000256" key="4">
    <source>
        <dbReference type="ARBA" id="ARBA00022539"/>
    </source>
</evidence>
<dbReference type="GO" id="GO:0016463">
    <property type="term" value="F:P-type zinc transporter activity"/>
    <property type="evidence" value="ECO:0007669"/>
    <property type="project" value="UniProtKB-EC"/>
</dbReference>
<dbReference type="SFLD" id="SFLDS00003">
    <property type="entry name" value="Haloacid_Dehalogenase"/>
    <property type="match status" value="1"/>
</dbReference>
<evidence type="ECO:0000256" key="16">
    <source>
        <dbReference type="ARBA" id="ARBA00047308"/>
    </source>
</evidence>
<dbReference type="InterPro" id="IPR017969">
    <property type="entry name" value="Heavy-metal-associated_CS"/>
</dbReference>
<keyword evidence="11" id="KW-0460">Magnesium</keyword>
<accession>A0A1M4S9M9</accession>
<dbReference type="PRINTS" id="PR00119">
    <property type="entry name" value="CATATPASE"/>
</dbReference>
<dbReference type="InterPro" id="IPR036412">
    <property type="entry name" value="HAD-like_sf"/>
</dbReference>
<dbReference type="InterPro" id="IPR036163">
    <property type="entry name" value="HMA_dom_sf"/>
</dbReference>
<reference evidence="20 21" key="1">
    <citation type="submission" date="2016-11" db="EMBL/GenBank/DDBJ databases">
        <authorList>
            <person name="Jaros S."/>
            <person name="Januszkiewicz K."/>
            <person name="Wedrychowicz H."/>
        </authorList>
    </citation>
    <scope>NUCLEOTIDE SEQUENCE [LARGE SCALE GENOMIC DNA]</scope>
    <source>
        <strain evidence="20 21">DSM 15692</strain>
    </source>
</reference>
<evidence type="ECO:0000256" key="14">
    <source>
        <dbReference type="ARBA" id="ARBA00023065"/>
    </source>
</evidence>
<dbReference type="SUPFAM" id="SSF56784">
    <property type="entry name" value="HAD-like"/>
    <property type="match status" value="1"/>
</dbReference>
<dbReference type="NCBIfam" id="TIGR01512">
    <property type="entry name" value="ATPase-IB2_Cd"/>
    <property type="match status" value="1"/>
</dbReference>
<feature type="transmembrane region" description="Helical" evidence="18">
    <location>
        <begin position="467"/>
        <end position="493"/>
    </location>
</feature>
<keyword evidence="10 18" id="KW-0067">ATP-binding</keyword>
<evidence type="ECO:0000256" key="10">
    <source>
        <dbReference type="ARBA" id="ARBA00022840"/>
    </source>
</evidence>
<dbReference type="InterPro" id="IPR027256">
    <property type="entry name" value="P-typ_ATPase_IB"/>
</dbReference>
<proteinExistence type="inferred from homology"/>
<dbReference type="InterPro" id="IPR006121">
    <property type="entry name" value="HMA_dom"/>
</dbReference>
<keyword evidence="9" id="KW-0862">Zinc</keyword>
<evidence type="ECO:0000256" key="6">
    <source>
        <dbReference type="ARBA" id="ARBA00022692"/>
    </source>
</evidence>
<dbReference type="InterPro" id="IPR023298">
    <property type="entry name" value="ATPase_P-typ_TM_dom_sf"/>
</dbReference>
<gene>
    <name evidence="20" type="ORF">SAMN02745249_00138</name>
</gene>
<organism evidence="20 21">
    <name type="scientific">Atopostipes suicloacalis DSM 15692</name>
    <dbReference type="NCBI Taxonomy" id="1121025"/>
    <lineage>
        <taxon>Bacteria</taxon>
        <taxon>Bacillati</taxon>
        <taxon>Bacillota</taxon>
        <taxon>Bacilli</taxon>
        <taxon>Lactobacillales</taxon>
        <taxon>Carnobacteriaceae</taxon>
        <taxon>Atopostipes</taxon>
    </lineage>
</organism>
<dbReference type="InterPro" id="IPR051014">
    <property type="entry name" value="Cation_Transport_ATPase_IB"/>
</dbReference>
<evidence type="ECO:0000256" key="5">
    <source>
        <dbReference type="ARBA" id="ARBA00022553"/>
    </source>
</evidence>
<evidence type="ECO:0000256" key="15">
    <source>
        <dbReference type="ARBA" id="ARBA00023136"/>
    </source>
</evidence>
<evidence type="ECO:0000256" key="13">
    <source>
        <dbReference type="ARBA" id="ARBA00022989"/>
    </source>
</evidence>
<dbReference type="Gene3D" id="2.70.150.10">
    <property type="entry name" value="Calcium-transporting ATPase, cytoplasmic transduction domain A"/>
    <property type="match status" value="1"/>
</dbReference>
<dbReference type="PANTHER" id="PTHR48085:SF5">
    <property type="entry name" value="CADMIUM_ZINC-TRANSPORTING ATPASE HMA4-RELATED"/>
    <property type="match status" value="1"/>
</dbReference>
<dbReference type="SUPFAM" id="SSF55008">
    <property type="entry name" value="HMA, heavy metal-associated domain"/>
    <property type="match status" value="2"/>
</dbReference>
<dbReference type="Pfam" id="PF00403">
    <property type="entry name" value="HMA"/>
    <property type="match status" value="2"/>
</dbReference>
<evidence type="ECO:0000256" key="8">
    <source>
        <dbReference type="ARBA" id="ARBA00022741"/>
    </source>
</evidence>
<dbReference type="InterPro" id="IPR023214">
    <property type="entry name" value="HAD_sf"/>
</dbReference>
<keyword evidence="8 18" id="KW-0547">Nucleotide-binding</keyword>
<name>A0A1M4S9M9_9LACT</name>
<feature type="transmembrane region" description="Helical" evidence="18">
    <location>
        <begin position="768"/>
        <end position="790"/>
    </location>
</feature>
<comment type="subcellular location">
    <subcellularLocation>
        <location evidence="1">Cell membrane</location>
        <topology evidence="1">Multi-pass membrane protein</topology>
    </subcellularLocation>
</comment>
<dbReference type="InterPro" id="IPR044492">
    <property type="entry name" value="P_typ_ATPase_HD_dom"/>
</dbReference>
<evidence type="ECO:0000256" key="7">
    <source>
        <dbReference type="ARBA" id="ARBA00022723"/>
    </source>
</evidence>
<dbReference type="CDD" id="cd07548">
    <property type="entry name" value="P-type_ATPase-Cd_Zn_Co_like"/>
    <property type="match status" value="1"/>
</dbReference>
<feature type="transmembrane region" description="Helical" evidence="18">
    <location>
        <begin position="204"/>
        <end position="226"/>
    </location>
</feature>
<keyword evidence="12" id="KW-1278">Translocase</keyword>
<feature type="transmembrane region" description="Helical" evidence="18">
    <location>
        <begin position="435"/>
        <end position="455"/>
    </location>
</feature>
<keyword evidence="6 18" id="KW-0812">Transmembrane</keyword>